<organism evidence="2 3">
    <name type="scientific">Cotesia glomerata</name>
    <name type="common">Lepidopteran parasitic wasp</name>
    <name type="synonym">Apanteles glomeratus</name>
    <dbReference type="NCBI Taxonomy" id="32391"/>
    <lineage>
        <taxon>Eukaryota</taxon>
        <taxon>Metazoa</taxon>
        <taxon>Ecdysozoa</taxon>
        <taxon>Arthropoda</taxon>
        <taxon>Hexapoda</taxon>
        <taxon>Insecta</taxon>
        <taxon>Pterygota</taxon>
        <taxon>Neoptera</taxon>
        <taxon>Endopterygota</taxon>
        <taxon>Hymenoptera</taxon>
        <taxon>Apocrita</taxon>
        <taxon>Ichneumonoidea</taxon>
        <taxon>Braconidae</taxon>
        <taxon>Microgastrinae</taxon>
        <taxon>Cotesia</taxon>
    </lineage>
</organism>
<sequence>MEEYKDLSVNGLVQKLTDIIQDNDTLDKLRHTREFRRQWIEQSGPTISEVFTNYPRLLDFNGEMIEREFDSLYPDSGDNFLEKFPTFYAPRILRYVQECKPAVYAESTIIEDENLRALLVLCTLMAVSNSVITKRGKGKGKGKKRTHEERDESPVPVRSSMFPNKDLLKTVATKKNGFCRVIRFHDWTQSLEVLKIV</sequence>
<dbReference type="EMBL" id="JAHXZJ010000002">
    <property type="protein sequence ID" value="KAH0563836.1"/>
    <property type="molecule type" value="Genomic_DNA"/>
</dbReference>
<reference evidence="2 3" key="1">
    <citation type="journal article" date="2021" name="J. Hered.">
        <title>A chromosome-level genome assembly of the parasitoid wasp, Cotesia glomerata (Hymenoptera: Braconidae).</title>
        <authorList>
            <person name="Pinto B.J."/>
            <person name="Weis J.J."/>
            <person name="Gamble T."/>
            <person name="Ode P.J."/>
            <person name="Paul R."/>
            <person name="Zaspel J.M."/>
        </authorList>
    </citation>
    <scope>NUCLEOTIDE SEQUENCE [LARGE SCALE GENOMIC DNA]</scope>
    <source>
        <strain evidence="2">CgM1</strain>
    </source>
</reference>
<accession>A0AAV7ILK4</accession>
<evidence type="ECO:0000313" key="3">
    <source>
        <dbReference type="Proteomes" id="UP000826195"/>
    </source>
</evidence>
<evidence type="ECO:0000256" key="1">
    <source>
        <dbReference type="SAM" id="MobiDB-lite"/>
    </source>
</evidence>
<dbReference type="Proteomes" id="UP000826195">
    <property type="component" value="Unassembled WGS sequence"/>
</dbReference>
<feature type="compositionally biased region" description="Basic residues" evidence="1">
    <location>
        <begin position="134"/>
        <end position="145"/>
    </location>
</feature>
<proteinExistence type="predicted"/>
<dbReference type="AlphaFoldDB" id="A0AAV7ILK4"/>
<keyword evidence="3" id="KW-1185">Reference proteome</keyword>
<name>A0AAV7ILK4_COTGL</name>
<feature type="region of interest" description="Disordered" evidence="1">
    <location>
        <begin position="134"/>
        <end position="159"/>
    </location>
</feature>
<comment type="caution">
    <text evidence="2">The sequence shown here is derived from an EMBL/GenBank/DDBJ whole genome shotgun (WGS) entry which is preliminary data.</text>
</comment>
<gene>
    <name evidence="2" type="ORF">KQX54_007148</name>
</gene>
<protein>
    <submittedName>
        <fullName evidence="2">Uncharacterized protein</fullName>
    </submittedName>
</protein>
<evidence type="ECO:0000313" key="2">
    <source>
        <dbReference type="EMBL" id="KAH0563836.1"/>
    </source>
</evidence>